<sequence>MKKLLLAGGLLSLAAFSLPNPPVDKKHPQATDPNTTAEVPKDNKLVIYQLMTRLFGNKVALNKPYGT</sequence>
<comment type="caution">
    <text evidence="2">The sequence shown here is derived from an EMBL/GenBank/DDBJ whole genome shotgun (WGS) entry which is preliminary data.</text>
</comment>
<accession>A0ABU9M1C5</accession>
<evidence type="ECO:0000313" key="3">
    <source>
        <dbReference type="Proteomes" id="UP001479606"/>
    </source>
</evidence>
<evidence type="ECO:0000256" key="1">
    <source>
        <dbReference type="SAM" id="SignalP"/>
    </source>
</evidence>
<reference evidence="2 3" key="1">
    <citation type="journal article" date="2018" name="Arch. Microbiol.">
        <title>Hymenobacter segetis sp. nov., isolated from soil.</title>
        <authorList>
            <person name="Ten L.N."/>
            <person name="Lim S.J."/>
            <person name="Kim B.O."/>
            <person name="Kang I.K."/>
            <person name="Jung H.Y."/>
        </authorList>
    </citation>
    <scope>NUCLEOTIDE SEQUENCE [LARGE SCALE GENOMIC DNA]</scope>
    <source>
        <strain evidence="2 3">S7-3-11</strain>
    </source>
</reference>
<keyword evidence="1" id="KW-0732">Signal</keyword>
<feature type="chain" id="PRO_5045413418" evidence="1">
    <location>
        <begin position="18"/>
        <end position="67"/>
    </location>
</feature>
<protein>
    <submittedName>
        <fullName evidence="2">Uncharacterized protein</fullName>
    </submittedName>
</protein>
<keyword evidence="3" id="KW-1185">Reference proteome</keyword>
<dbReference type="Proteomes" id="UP001479606">
    <property type="component" value="Unassembled WGS sequence"/>
</dbReference>
<feature type="non-terminal residue" evidence="2">
    <location>
        <position position="67"/>
    </location>
</feature>
<feature type="signal peptide" evidence="1">
    <location>
        <begin position="1"/>
        <end position="17"/>
    </location>
</feature>
<gene>
    <name evidence="2" type="ORF">AAFH49_21785</name>
</gene>
<proteinExistence type="predicted"/>
<evidence type="ECO:0000313" key="2">
    <source>
        <dbReference type="EMBL" id="MEL5996857.1"/>
    </source>
</evidence>
<name>A0ABU9M1C5_9BACT</name>
<dbReference type="RefSeq" id="WP_342301533.1">
    <property type="nucleotide sequence ID" value="NZ_JBCEVZ010000102.1"/>
</dbReference>
<dbReference type="EMBL" id="JBCEVZ010000102">
    <property type="protein sequence ID" value="MEL5996857.1"/>
    <property type="molecule type" value="Genomic_DNA"/>
</dbReference>
<organism evidence="2 3">
    <name type="scientific">Hymenobacter segetis</name>
    <dbReference type="NCBI Taxonomy" id="2025509"/>
    <lineage>
        <taxon>Bacteria</taxon>
        <taxon>Pseudomonadati</taxon>
        <taxon>Bacteroidota</taxon>
        <taxon>Cytophagia</taxon>
        <taxon>Cytophagales</taxon>
        <taxon>Hymenobacteraceae</taxon>
        <taxon>Hymenobacter</taxon>
    </lineage>
</organism>